<organism evidence="14 15">
    <name type="scientific">Novosphingobium resinovorum</name>
    <dbReference type="NCBI Taxonomy" id="158500"/>
    <lineage>
        <taxon>Bacteria</taxon>
        <taxon>Pseudomonadati</taxon>
        <taxon>Pseudomonadota</taxon>
        <taxon>Alphaproteobacteria</taxon>
        <taxon>Sphingomonadales</taxon>
        <taxon>Sphingomonadaceae</taxon>
        <taxon>Novosphingobium</taxon>
    </lineage>
</organism>
<dbReference type="EMBL" id="JFYZ01000032">
    <property type="protein sequence ID" value="EZP77786.1"/>
    <property type="molecule type" value="Genomic_DNA"/>
</dbReference>
<keyword evidence="6" id="KW-0808">Transferase</keyword>
<reference evidence="14 15" key="1">
    <citation type="submission" date="2014-03" db="EMBL/GenBank/DDBJ databases">
        <title>Whole genome sequence of Novosphingobium resinovorum KF1.</title>
        <authorList>
            <person name="Gan H.M."/>
            <person name="Gan H.Y."/>
            <person name="Chew T.H."/>
            <person name="Savka M.A."/>
        </authorList>
    </citation>
    <scope>NUCLEOTIDE SEQUENCE [LARGE SCALE GENOMIC DNA]</scope>
    <source>
        <strain evidence="14 15">KF1</strain>
    </source>
</reference>
<evidence type="ECO:0000256" key="9">
    <source>
        <dbReference type="ARBA" id="ARBA00022989"/>
    </source>
</evidence>
<evidence type="ECO:0000256" key="5">
    <source>
        <dbReference type="ARBA" id="ARBA00022525"/>
    </source>
</evidence>
<dbReference type="PANTHER" id="PTHR21248:SF22">
    <property type="entry name" value="PHOSPHOLIPASE D"/>
    <property type="match status" value="1"/>
</dbReference>
<dbReference type="SMART" id="SM00155">
    <property type="entry name" value="PLDc"/>
    <property type="match status" value="2"/>
</dbReference>
<gene>
    <name evidence="14" type="ORF">BV97_04355</name>
</gene>
<keyword evidence="10 12" id="KW-0472">Membrane</keyword>
<comment type="function">
    <text evidence="1">Could be a virulence factor.</text>
</comment>
<dbReference type="EC" id="2.7.8.-" evidence="11"/>
<dbReference type="InterPro" id="IPR001736">
    <property type="entry name" value="PLipase_D/transphosphatidylase"/>
</dbReference>
<evidence type="ECO:0000256" key="12">
    <source>
        <dbReference type="SAM" id="Phobius"/>
    </source>
</evidence>
<evidence type="ECO:0000256" key="8">
    <source>
        <dbReference type="ARBA" id="ARBA00022737"/>
    </source>
</evidence>
<dbReference type="GO" id="GO:0005576">
    <property type="term" value="C:extracellular region"/>
    <property type="evidence" value="ECO:0007669"/>
    <property type="project" value="UniProtKB-SubCell"/>
</dbReference>
<dbReference type="GO" id="GO:0032049">
    <property type="term" value="P:cardiolipin biosynthetic process"/>
    <property type="evidence" value="ECO:0007669"/>
    <property type="project" value="UniProtKB-UniRule"/>
</dbReference>
<dbReference type="Gene3D" id="3.30.870.10">
    <property type="entry name" value="Endonuclease Chain A"/>
    <property type="match status" value="2"/>
</dbReference>
<feature type="domain" description="PLD phosphodiesterase" evidence="13">
    <location>
        <begin position="208"/>
        <end position="235"/>
    </location>
</feature>
<evidence type="ECO:0000256" key="6">
    <source>
        <dbReference type="ARBA" id="ARBA00022679"/>
    </source>
</evidence>
<evidence type="ECO:0000256" key="7">
    <source>
        <dbReference type="ARBA" id="ARBA00022692"/>
    </source>
</evidence>
<name>A0A031JQA1_9SPHN</name>
<dbReference type="InterPro" id="IPR025202">
    <property type="entry name" value="PLD-like_dom"/>
</dbReference>
<keyword evidence="5" id="KW-0964">Secreted</keyword>
<dbReference type="Proteomes" id="UP000024329">
    <property type="component" value="Unassembled WGS sequence"/>
</dbReference>
<keyword evidence="9 12" id="KW-1133">Transmembrane helix</keyword>
<keyword evidence="8" id="KW-0677">Repeat</keyword>
<evidence type="ECO:0000256" key="2">
    <source>
        <dbReference type="ARBA" id="ARBA00004236"/>
    </source>
</evidence>
<evidence type="ECO:0000313" key="15">
    <source>
        <dbReference type="Proteomes" id="UP000024329"/>
    </source>
</evidence>
<protein>
    <recommendedName>
        <fullName evidence="11">Cardiolipin synthase</fullName>
        <ecNumber evidence="11">2.7.8.-</ecNumber>
    </recommendedName>
</protein>
<dbReference type="PATRIC" id="fig|158500.4.peg.4426"/>
<dbReference type="GO" id="GO:0008808">
    <property type="term" value="F:cardiolipin synthase activity"/>
    <property type="evidence" value="ECO:0007669"/>
    <property type="project" value="UniProtKB-UniRule"/>
</dbReference>
<evidence type="ECO:0000313" key="14">
    <source>
        <dbReference type="EMBL" id="EZP77786.1"/>
    </source>
</evidence>
<feature type="transmembrane region" description="Helical" evidence="12">
    <location>
        <begin position="7"/>
        <end position="26"/>
    </location>
</feature>
<evidence type="ECO:0000259" key="13">
    <source>
        <dbReference type="PROSITE" id="PS50035"/>
    </source>
</evidence>
<evidence type="ECO:0000256" key="11">
    <source>
        <dbReference type="NCBIfam" id="TIGR04265"/>
    </source>
</evidence>
<dbReference type="RefSeq" id="WP_036528652.1">
    <property type="nucleotide sequence ID" value="NZ_JFYZ01000032.1"/>
</dbReference>
<dbReference type="Pfam" id="PF13091">
    <property type="entry name" value="PLDc_2"/>
    <property type="match status" value="2"/>
</dbReference>
<evidence type="ECO:0000256" key="1">
    <source>
        <dbReference type="ARBA" id="ARBA00003145"/>
    </source>
</evidence>
<proteinExistence type="predicted"/>
<feature type="transmembrane region" description="Helical" evidence="12">
    <location>
        <begin position="38"/>
        <end position="56"/>
    </location>
</feature>
<dbReference type="eggNOG" id="COG1502">
    <property type="taxonomic scope" value="Bacteria"/>
</dbReference>
<dbReference type="CDD" id="cd09158">
    <property type="entry name" value="PLDc_EcCLS_like_2"/>
    <property type="match status" value="1"/>
</dbReference>
<evidence type="ECO:0000256" key="4">
    <source>
        <dbReference type="ARBA" id="ARBA00022475"/>
    </source>
</evidence>
<dbReference type="SUPFAM" id="SSF56024">
    <property type="entry name" value="Phospholipase D/nuclease"/>
    <property type="match status" value="2"/>
</dbReference>
<evidence type="ECO:0000256" key="3">
    <source>
        <dbReference type="ARBA" id="ARBA00004613"/>
    </source>
</evidence>
<dbReference type="NCBIfam" id="TIGR04265">
    <property type="entry name" value="bac_cardiolipin"/>
    <property type="match status" value="1"/>
</dbReference>
<accession>A0A031JQA1</accession>
<dbReference type="PROSITE" id="PS50035">
    <property type="entry name" value="PLD"/>
    <property type="match status" value="2"/>
</dbReference>
<dbReference type="PANTHER" id="PTHR21248">
    <property type="entry name" value="CARDIOLIPIN SYNTHASE"/>
    <property type="match status" value="1"/>
</dbReference>
<dbReference type="InterPro" id="IPR022924">
    <property type="entry name" value="Cardiolipin_synthase"/>
</dbReference>
<keyword evidence="7 12" id="KW-0812">Transmembrane</keyword>
<dbReference type="AlphaFoldDB" id="A0A031JQA1"/>
<keyword evidence="4" id="KW-1003">Cell membrane</keyword>
<evidence type="ECO:0000256" key="10">
    <source>
        <dbReference type="ARBA" id="ARBA00023136"/>
    </source>
</evidence>
<dbReference type="GO" id="GO:0005886">
    <property type="term" value="C:plasma membrane"/>
    <property type="evidence" value="ECO:0007669"/>
    <property type="project" value="UniProtKB-SubCell"/>
</dbReference>
<feature type="domain" description="PLD phosphodiesterase" evidence="13">
    <location>
        <begin position="378"/>
        <end position="405"/>
    </location>
</feature>
<sequence>MISIPNLTLAYLLLEWAIRLIMVVVIPLRRPPEAARSWLLLVLFLPVPAFILYRLIGRAAFPSWRRDRFRRAAPERESAAQALTSSKRTPSRTAVLAQSLGGFPGCGGNALNLLEDYDGAIDAMVVAIDAAHVRVHLLTYILADDRTGLKVADALGRARARGVDVRVLIDALGSRPWVKRSLAMLADRGVTGRLVLPVRFAALRRARSDLRNHRKLCLIDGMVAFVGSQNIVNRDFKPGIVNDELVARVEGPVVCALDAVFASDWFLETEQIIAVLPVPDVTGASELQAMPSGPDYRVPGYERLLVELVHEAQENITIVSPYLIPDEALLTALKNAVARGVAIDLVVSHVVDQRLVNLAQRSYYTELLEAGVRLHRYRDRLLHAKNVSIDGRIAVIGSSNADVRSFMLNAEISLILHDEASAGPLADVQRGYIRRSDRLLLQEWRDRPRVSRFCENLARLVSPLL</sequence>
<comment type="caution">
    <text evidence="14">The sequence shown here is derived from an EMBL/GenBank/DDBJ whole genome shotgun (WGS) entry which is preliminary data.</text>
</comment>
<comment type="subcellular location">
    <subcellularLocation>
        <location evidence="2">Cell membrane</location>
    </subcellularLocation>
    <subcellularLocation>
        <location evidence="3">Secreted</location>
    </subcellularLocation>
</comment>